<evidence type="ECO:0000256" key="9">
    <source>
        <dbReference type="ARBA" id="ARBA00023136"/>
    </source>
</evidence>
<dbReference type="InterPro" id="IPR050298">
    <property type="entry name" value="Gram-neg_bact_OMP"/>
</dbReference>
<dbReference type="InterPro" id="IPR001702">
    <property type="entry name" value="Porin_Gram-ve"/>
</dbReference>
<dbReference type="PANTHER" id="PTHR34501">
    <property type="entry name" value="PROTEIN YDDL-RELATED"/>
    <property type="match status" value="1"/>
</dbReference>
<organism evidence="11 12">
    <name type="scientific">Burkholderia territorii</name>
    <dbReference type="NCBI Taxonomy" id="1503055"/>
    <lineage>
        <taxon>Bacteria</taxon>
        <taxon>Pseudomonadati</taxon>
        <taxon>Pseudomonadota</taxon>
        <taxon>Betaproteobacteria</taxon>
        <taxon>Burkholderiales</taxon>
        <taxon>Burkholderiaceae</taxon>
        <taxon>Burkholderia</taxon>
        <taxon>Burkholderia cepacia complex</taxon>
    </lineage>
</organism>
<keyword evidence="7" id="KW-0406">Ion transport</keyword>
<protein>
    <submittedName>
        <fullName evidence="11">Porin</fullName>
    </submittedName>
</protein>
<evidence type="ECO:0000256" key="6">
    <source>
        <dbReference type="ARBA" id="ARBA00022729"/>
    </source>
</evidence>
<keyword evidence="3" id="KW-0813">Transport</keyword>
<evidence type="ECO:0000256" key="1">
    <source>
        <dbReference type="ARBA" id="ARBA00004571"/>
    </source>
</evidence>
<comment type="subunit">
    <text evidence="2">Homotrimer.</text>
</comment>
<sequence length="388" mass="40132">MNKSIIALAAVGAFSSLAHAQSSVTLYGIIDEGLSYTNNVAVAGANGDVTRGNVFALQSGVLQGSRWGLKGTEDLGGGMKAIFQLENGFNASNGALGQGGRMFGRQAYVGLSSANAGTVTLGRQYDSVVDYLGPMTANGNWGGAFFSHPFDNDNTDNSFRINNSVKYTSANYGGFQFGGLYGFSNSTQFSNNRAWSVGARYSNGPFTVAAAYLDLKNGATINSAGAQTDGIPFAGLLSGLASAAAGKAVTVAFANQRTGGIGASYAVGPATLGVMASESLMQTPTAYARFLNVEGNVQYFVMPTLALGAMYDYTRLTLSANGDRAGGNFHTVGLMTDYFLSKRTDLYAQAVYQKGSSGTDGLVGVSGAGGYSTGTSQVVARVGIRHKF</sequence>
<dbReference type="EMBL" id="VZOL01000004">
    <property type="protein sequence ID" value="KAB0686339.1"/>
    <property type="molecule type" value="Genomic_DNA"/>
</dbReference>
<dbReference type="GO" id="GO:0009279">
    <property type="term" value="C:cell outer membrane"/>
    <property type="evidence" value="ECO:0007669"/>
    <property type="project" value="UniProtKB-SubCell"/>
</dbReference>
<dbReference type="Proteomes" id="UP000473571">
    <property type="component" value="Unassembled WGS sequence"/>
</dbReference>
<comment type="caution">
    <text evidence="11">The sequence shown here is derived from an EMBL/GenBank/DDBJ whole genome shotgun (WGS) entry which is preliminary data.</text>
</comment>
<reference evidence="11 12" key="1">
    <citation type="submission" date="2019-09" db="EMBL/GenBank/DDBJ databases">
        <title>Draft genome sequences of 48 bacterial type strains from the CCUG.</title>
        <authorList>
            <person name="Tunovic T."/>
            <person name="Pineiro-Iglesias B."/>
            <person name="Unosson C."/>
            <person name="Inganas E."/>
            <person name="Ohlen M."/>
            <person name="Cardew S."/>
            <person name="Jensie-Markopoulos S."/>
            <person name="Salva-Serra F."/>
            <person name="Jaen-Luchoro D."/>
            <person name="Karlsson R."/>
            <person name="Svensson-Stadler L."/>
            <person name="Chun J."/>
            <person name="Moore E."/>
        </authorList>
    </citation>
    <scope>NUCLEOTIDE SEQUENCE [LARGE SCALE GENOMIC DNA]</scope>
    <source>
        <strain evidence="11 12">CCUG 65687</strain>
    </source>
</reference>
<dbReference type="CDD" id="cd00342">
    <property type="entry name" value="gram_neg_porins"/>
    <property type="match status" value="1"/>
</dbReference>
<dbReference type="InterPro" id="IPR002299">
    <property type="entry name" value="Porin_Neis"/>
</dbReference>
<accession>A0A6L3NNC5</accession>
<dbReference type="InterPro" id="IPR033900">
    <property type="entry name" value="Gram_neg_porin_domain"/>
</dbReference>
<keyword evidence="5" id="KW-0812">Transmembrane</keyword>
<dbReference type="SUPFAM" id="SSF56935">
    <property type="entry name" value="Porins"/>
    <property type="match status" value="1"/>
</dbReference>
<evidence type="ECO:0000256" key="8">
    <source>
        <dbReference type="ARBA" id="ARBA00023114"/>
    </source>
</evidence>
<evidence type="ECO:0000256" key="3">
    <source>
        <dbReference type="ARBA" id="ARBA00022448"/>
    </source>
</evidence>
<name>A0A6L3NNC5_9BURK</name>
<evidence type="ECO:0000313" key="12">
    <source>
        <dbReference type="Proteomes" id="UP000473571"/>
    </source>
</evidence>
<dbReference type="PRINTS" id="PR00182">
    <property type="entry name" value="ECOLNEIPORIN"/>
</dbReference>
<dbReference type="GO" id="GO:0034220">
    <property type="term" value="P:monoatomic ion transmembrane transport"/>
    <property type="evidence" value="ECO:0007669"/>
    <property type="project" value="InterPro"/>
</dbReference>
<dbReference type="AlphaFoldDB" id="A0A6L3NNC5"/>
<evidence type="ECO:0000256" key="2">
    <source>
        <dbReference type="ARBA" id="ARBA00011233"/>
    </source>
</evidence>
<comment type="subcellular location">
    <subcellularLocation>
        <location evidence="1">Cell outer membrane</location>
        <topology evidence="1">Multi-pass membrane protein</topology>
    </subcellularLocation>
</comment>
<dbReference type="PRINTS" id="PR00184">
    <property type="entry name" value="NEISSPPORIN"/>
</dbReference>
<evidence type="ECO:0000256" key="5">
    <source>
        <dbReference type="ARBA" id="ARBA00022692"/>
    </source>
</evidence>
<proteinExistence type="predicted"/>
<dbReference type="InterPro" id="IPR023614">
    <property type="entry name" value="Porin_dom_sf"/>
</dbReference>
<evidence type="ECO:0000256" key="7">
    <source>
        <dbReference type="ARBA" id="ARBA00023065"/>
    </source>
</evidence>
<keyword evidence="8" id="KW-0626">Porin</keyword>
<keyword evidence="10" id="KW-0998">Cell outer membrane</keyword>
<dbReference type="RefSeq" id="WP_151002950.1">
    <property type="nucleotide sequence ID" value="NZ_CABVPO010000010.1"/>
</dbReference>
<dbReference type="Pfam" id="PF13609">
    <property type="entry name" value="Porin_4"/>
    <property type="match status" value="1"/>
</dbReference>
<keyword evidence="6" id="KW-0732">Signal</keyword>
<gene>
    <name evidence="11" type="ORF">F7R13_00980</name>
</gene>
<evidence type="ECO:0000256" key="10">
    <source>
        <dbReference type="ARBA" id="ARBA00023237"/>
    </source>
</evidence>
<keyword evidence="4" id="KW-1134">Transmembrane beta strand</keyword>
<keyword evidence="9" id="KW-0472">Membrane</keyword>
<dbReference type="GO" id="GO:0046930">
    <property type="term" value="C:pore complex"/>
    <property type="evidence" value="ECO:0007669"/>
    <property type="project" value="UniProtKB-KW"/>
</dbReference>
<dbReference type="PANTHER" id="PTHR34501:SF9">
    <property type="entry name" value="MAJOR OUTER MEMBRANE PROTEIN P.IA"/>
    <property type="match status" value="1"/>
</dbReference>
<dbReference type="Gene3D" id="2.40.160.10">
    <property type="entry name" value="Porin"/>
    <property type="match status" value="1"/>
</dbReference>
<dbReference type="GO" id="GO:0015288">
    <property type="term" value="F:porin activity"/>
    <property type="evidence" value="ECO:0007669"/>
    <property type="project" value="UniProtKB-KW"/>
</dbReference>
<evidence type="ECO:0000256" key="4">
    <source>
        <dbReference type="ARBA" id="ARBA00022452"/>
    </source>
</evidence>
<evidence type="ECO:0000313" key="11">
    <source>
        <dbReference type="EMBL" id="KAB0686339.1"/>
    </source>
</evidence>